<gene>
    <name evidence="1" type="primary">Contig11228.g11990</name>
    <name evidence="1" type="ORF">STYLEM_7471</name>
</gene>
<organism evidence="1 2">
    <name type="scientific">Stylonychia lemnae</name>
    <name type="common">Ciliate</name>
    <dbReference type="NCBI Taxonomy" id="5949"/>
    <lineage>
        <taxon>Eukaryota</taxon>
        <taxon>Sar</taxon>
        <taxon>Alveolata</taxon>
        <taxon>Ciliophora</taxon>
        <taxon>Intramacronucleata</taxon>
        <taxon>Spirotrichea</taxon>
        <taxon>Stichotrichia</taxon>
        <taxon>Sporadotrichida</taxon>
        <taxon>Oxytrichidae</taxon>
        <taxon>Stylonychinae</taxon>
        <taxon>Stylonychia</taxon>
    </lineage>
</organism>
<evidence type="ECO:0000313" key="2">
    <source>
        <dbReference type="Proteomes" id="UP000039865"/>
    </source>
</evidence>
<name>A0A078ACE6_STYLE</name>
<proteinExistence type="predicted"/>
<dbReference type="InParanoid" id="A0A078ACE6"/>
<dbReference type="AlphaFoldDB" id="A0A078ACE6"/>
<dbReference type="Proteomes" id="UP000039865">
    <property type="component" value="Unassembled WGS sequence"/>
</dbReference>
<protein>
    <submittedName>
        <fullName evidence="1">Uncharacterized protein</fullName>
    </submittedName>
</protein>
<dbReference type="EMBL" id="CCKQ01007147">
    <property type="protein sequence ID" value="CDW78493.1"/>
    <property type="molecule type" value="Genomic_DNA"/>
</dbReference>
<evidence type="ECO:0000313" key="1">
    <source>
        <dbReference type="EMBL" id="CDW78493.1"/>
    </source>
</evidence>
<keyword evidence="2" id="KW-1185">Reference proteome</keyword>
<reference evidence="1 2" key="1">
    <citation type="submission" date="2014-06" db="EMBL/GenBank/DDBJ databases">
        <authorList>
            <person name="Swart Estienne"/>
        </authorList>
    </citation>
    <scope>NUCLEOTIDE SEQUENCE [LARGE SCALE GENOMIC DNA]</scope>
    <source>
        <strain evidence="1 2">130c</strain>
    </source>
</reference>
<accession>A0A078ACE6</accession>
<sequence length="125" mass="14726">MLQKRINFGRKTLKSKKGSALIKMNQIKFIATANYNRNFKIESLLVKAKERDKELKLEIKAQITLKETLFLNEQQINAKLFRSYWCSQSLQSQSSPRSENVLRKFLKKTDFFLIIINSVNYYLAT</sequence>